<dbReference type="Pfam" id="PF14520">
    <property type="entry name" value="HHH_5"/>
    <property type="match status" value="1"/>
</dbReference>
<dbReference type="HAMAP" id="MF_00031">
    <property type="entry name" value="DNA_HJ_migration_RuvA"/>
    <property type="match status" value="1"/>
</dbReference>
<keyword evidence="2 6" id="KW-0227">DNA damage</keyword>
<dbReference type="GO" id="GO:0009379">
    <property type="term" value="C:Holliday junction helicase complex"/>
    <property type="evidence" value="ECO:0007669"/>
    <property type="project" value="InterPro"/>
</dbReference>
<dbReference type="EMBL" id="MUYT01000004">
    <property type="protein sequence ID" value="OOS21546.1"/>
    <property type="molecule type" value="Genomic_DNA"/>
</dbReference>
<evidence type="ECO:0000313" key="8">
    <source>
        <dbReference type="EMBL" id="OOS21546.1"/>
    </source>
</evidence>
<comment type="caution">
    <text evidence="8">The sequence shown here is derived from an EMBL/GenBank/DDBJ whole genome shotgun (WGS) entry which is preliminary data.</text>
</comment>
<feature type="region of interest" description="Domain I" evidence="6">
    <location>
        <begin position="1"/>
        <end position="64"/>
    </location>
</feature>
<dbReference type="Gene3D" id="2.40.50.140">
    <property type="entry name" value="Nucleic acid-binding proteins"/>
    <property type="match status" value="1"/>
</dbReference>
<evidence type="ECO:0000256" key="5">
    <source>
        <dbReference type="ARBA" id="ARBA00023204"/>
    </source>
</evidence>
<comment type="similarity">
    <text evidence="6">Belongs to the RuvA family.</text>
</comment>
<reference evidence="8 9" key="1">
    <citation type="submission" date="2017-02" db="EMBL/GenBank/DDBJ databases">
        <title>Draft genome sequence of Moraxella lincolnii CCUG 9405T type strain.</title>
        <authorList>
            <person name="Salva-Serra F."/>
            <person name="Engstrom-Jakobsson H."/>
            <person name="Thorell K."/>
            <person name="Jaen-Luchoro D."/>
            <person name="Gonzales-Siles L."/>
            <person name="Karlsson R."/>
            <person name="Yazdan S."/>
            <person name="Boulund F."/>
            <person name="Johnning A."/>
            <person name="Engstrand L."/>
            <person name="Kristiansson E."/>
            <person name="Moore E."/>
        </authorList>
    </citation>
    <scope>NUCLEOTIDE SEQUENCE [LARGE SCALE GENOMIC DNA]</scope>
    <source>
        <strain evidence="8 9">CCUG 9405</strain>
    </source>
</reference>
<evidence type="ECO:0000256" key="4">
    <source>
        <dbReference type="ARBA" id="ARBA00023172"/>
    </source>
</evidence>
<keyword evidence="9" id="KW-1185">Reference proteome</keyword>
<name>A0A1T0CGQ6_9GAMM</name>
<dbReference type="CDD" id="cd14332">
    <property type="entry name" value="UBA_RuvA_C"/>
    <property type="match status" value="1"/>
</dbReference>
<dbReference type="NCBIfam" id="TIGR00084">
    <property type="entry name" value="ruvA"/>
    <property type="match status" value="1"/>
</dbReference>
<dbReference type="Gene3D" id="1.10.8.10">
    <property type="entry name" value="DNA helicase RuvA subunit, C-terminal domain"/>
    <property type="match status" value="1"/>
</dbReference>
<evidence type="ECO:0000313" key="9">
    <source>
        <dbReference type="Proteomes" id="UP000191094"/>
    </source>
</evidence>
<dbReference type="STRING" id="90241.B0682_02340"/>
<dbReference type="InterPro" id="IPR011114">
    <property type="entry name" value="RuvA_C"/>
</dbReference>
<dbReference type="Pfam" id="PF07499">
    <property type="entry name" value="RuvA_C"/>
    <property type="match status" value="1"/>
</dbReference>
<comment type="subunit">
    <text evidence="6">Homotetramer. Forms an RuvA(8)-RuvB(12)-Holliday junction (HJ) complex. HJ DNA is sandwiched between 2 RuvA tetramers; dsDNA enters through RuvA and exits via RuvB. An RuvB hexamer assembles on each DNA strand where it exits the tetramer. Each RuvB hexamer is contacted by two RuvA subunits (via domain III) on 2 adjacent RuvB subunits; this complex drives branch migration. In the full resolvosome a probable DNA-RuvA(4)-RuvB(12)-RuvC(2) complex forms which resolves the HJ.</text>
</comment>
<sequence length="219" mass="24167">MISIISGQVVSLAEPTVCVMTESGIGYDIDLTLPDFYLLKLHQSVTLFTHLHVREDAHLLYGFDKKISRDVFRQLIKISGVGSKMALAMLSNMTVAELMQTIESQDDLRLTKVPGIGKKTAQRLLIELQDKLNVIDGMPTTDILPSLSTNGDVNRPTSVDGNVNEMKVIAEIEDALKGLGYRENEAQSAIKIAKQQLDSDKIAINSRELLRAALKQFGK</sequence>
<dbReference type="GO" id="GO:0006281">
    <property type="term" value="P:DNA repair"/>
    <property type="evidence" value="ECO:0007669"/>
    <property type="project" value="UniProtKB-UniRule"/>
</dbReference>
<dbReference type="GO" id="GO:0006310">
    <property type="term" value="P:DNA recombination"/>
    <property type="evidence" value="ECO:0007669"/>
    <property type="project" value="UniProtKB-UniRule"/>
</dbReference>
<dbReference type="GO" id="GO:0000400">
    <property type="term" value="F:four-way junction DNA binding"/>
    <property type="evidence" value="ECO:0007669"/>
    <property type="project" value="UniProtKB-UniRule"/>
</dbReference>
<keyword evidence="4 6" id="KW-0233">DNA recombination</keyword>
<keyword evidence="1 6" id="KW-0963">Cytoplasm</keyword>
<protein>
    <recommendedName>
        <fullName evidence="6">Holliday junction branch migration complex subunit RuvA</fullName>
    </recommendedName>
</protein>
<evidence type="ECO:0000259" key="7">
    <source>
        <dbReference type="SMART" id="SM00278"/>
    </source>
</evidence>
<dbReference type="GO" id="GO:0048476">
    <property type="term" value="C:Holliday junction resolvase complex"/>
    <property type="evidence" value="ECO:0007669"/>
    <property type="project" value="UniProtKB-UniRule"/>
</dbReference>
<dbReference type="InterPro" id="IPR013849">
    <property type="entry name" value="DNA_helicase_Holl-junc_RuvA_I"/>
</dbReference>
<dbReference type="SUPFAM" id="SSF50249">
    <property type="entry name" value="Nucleic acid-binding proteins"/>
    <property type="match status" value="1"/>
</dbReference>
<dbReference type="InterPro" id="IPR010994">
    <property type="entry name" value="RuvA_2-like"/>
</dbReference>
<dbReference type="SMART" id="SM00278">
    <property type="entry name" value="HhH1"/>
    <property type="match status" value="2"/>
</dbReference>
<dbReference type="Pfam" id="PF01330">
    <property type="entry name" value="RuvA_N"/>
    <property type="match status" value="1"/>
</dbReference>
<keyword evidence="3 6" id="KW-0238">DNA-binding</keyword>
<dbReference type="InterPro" id="IPR003583">
    <property type="entry name" value="Hlx-hairpin-Hlx_DNA-bd_motif"/>
</dbReference>
<evidence type="ECO:0000256" key="2">
    <source>
        <dbReference type="ARBA" id="ARBA00022763"/>
    </source>
</evidence>
<organism evidence="8 9">
    <name type="scientific">Lwoffella lincolnii</name>
    <dbReference type="NCBI Taxonomy" id="90241"/>
    <lineage>
        <taxon>Bacteria</taxon>
        <taxon>Pseudomonadati</taxon>
        <taxon>Pseudomonadota</taxon>
        <taxon>Gammaproteobacteria</taxon>
        <taxon>Moraxellales</taxon>
        <taxon>Moraxellaceae</taxon>
        <taxon>Lwoffella</taxon>
    </lineage>
</organism>
<dbReference type="GO" id="GO:0009378">
    <property type="term" value="F:four-way junction helicase activity"/>
    <property type="evidence" value="ECO:0007669"/>
    <property type="project" value="InterPro"/>
</dbReference>
<evidence type="ECO:0000256" key="6">
    <source>
        <dbReference type="HAMAP-Rule" id="MF_00031"/>
    </source>
</evidence>
<dbReference type="InterPro" id="IPR000085">
    <property type="entry name" value="RuvA"/>
</dbReference>
<comment type="function">
    <text evidence="6">The RuvA-RuvB-RuvC complex processes Holliday junction (HJ) DNA during genetic recombination and DNA repair, while the RuvA-RuvB complex plays an important role in the rescue of blocked DNA replication forks via replication fork reversal (RFR). RuvA specifically binds to HJ cruciform DNA, conferring on it an open structure. The RuvB hexamer acts as an ATP-dependent pump, pulling dsDNA into and through the RuvAB complex. HJ branch migration allows RuvC to scan DNA until it finds its consensus sequence, where it cleaves and resolves the cruciform DNA.</text>
</comment>
<keyword evidence="5 6" id="KW-0234">DNA repair</keyword>
<feature type="region of interest" description="Domain III" evidence="6">
    <location>
        <begin position="164"/>
        <end position="219"/>
    </location>
</feature>
<feature type="domain" description="Helix-hairpin-helix DNA-binding motif class 1" evidence="7">
    <location>
        <begin position="108"/>
        <end position="127"/>
    </location>
</feature>
<gene>
    <name evidence="6" type="primary">ruvA</name>
    <name evidence="8" type="ORF">B0682_02340</name>
</gene>
<dbReference type="InterPro" id="IPR036267">
    <property type="entry name" value="RuvA_C_sf"/>
</dbReference>
<proteinExistence type="inferred from homology"/>
<accession>A0A1T0CGQ6</accession>
<evidence type="ECO:0000256" key="1">
    <source>
        <dbReference type="ARBA" id="ARBA00022490"/>
    </source>
</evidence>
<dbReference type="RefSeq" id="WP_078306505.1">
    <property type="nucleotide sequence ID" value="NZ_CP147511.1"/>
</dbReference>
<dbReference type="GO" id="GO:0005524">
    <property type="term" value="F:ATP binding"/>
    <property type="evidence" value="ECO:0007669"/>
    <property type="project" value="InterPro"/>
</dbReference>
<dbReference type="Proteomes" id="UP000191094">
    <property type="component" value="Unassembled WGS sequence"/>
</dbReference>
<dbReference type="SUPFAM" id="SSF47781">
    <property type="entry name" value="RuvA domain 2-like"/>
    <property type="match status" value="1"/>
</dbReference>
<dbReference type="InterPro" id="IPR012340">
    <property type="entry name" value="NA-bd_OB-fold"/>
</dbReference>
<feature type="domain" description="Helix-hairpin-helix DNA-binding motif class 1" evidence="7">
    <location>
        <begin position="73"/>
        <end position="92"/>
    </location>
</feature>
<dbReference type="Gene3D" id="1.10.150.20">
    <property type="entry name" value="5' to 3' exonuclease, C-terminal subdomain"/>
    <property type="match status" value="1"/>
</dbReference>
<dbReference type="GO" id="GO:0005737">
    <property type="term" value="C:cytoplasm"/>
    <property type="evidence" value="ECO:0007669"/>
    <property type="project" value="UniProtKB-SubCell"/>
</dbReference>
<comment type="caution">
    <text evidence="6">Lacks conserved residue(s) required for the propagation of feature annotation.</text>
</comment>
<dbReference type="OrthoDB" id="5293449at2"/>
<evidence type="ECO:0000256" key="3">
    <source>
        <dbReference type="ARBA" id="ARBA00023125"/>
    </source>
</evidence>
<comment type="subcellular location">
    <subcellularLocation>
        <location evidence="6">Cytoplasm</location>
    </subcellularLocation>
</comment>
<dbReference type="SUPFAM" id="SSF46929">
    <property type="entry name" value="DNA helicase RuvA subunit, C-terminal domain"/>
    <property type="match status" value="1"/>
</dbReference>
<comment type="domain">
    <text evidence="6">Has three domains with a flexible linker between the domains II and III and assumes an 'L' shape. Domain III is highly mobile and contacts RuvB.</text>
</comment>
<dbReference type="AlphaFoldDB" id="A0A1T0CGQ6"/>